<dbReference type="RefSeq" id="WP_079610500.1">
    <property type="nucleotide sequence ID" value="NZ_QDET01000001.1"/>
</dbReference>
<reference evidence="1 2" key="1">
    <citation type="submission" date="2018-08" db="EMBL/GenBank/DDBJ databases">
        <title>Linezolid Resistance in Mycobacterium abscessus: MIC Distribution and Comprehensive Investigation of Resistance Mechanisms.</title>
        <authorList>
            <person name="Ye M."/>
            <person name="Xu L."/>
            <person name="Zou Y."/>
            <person name="Li B."/>
            <person name="Guo Q."/>
            <person name="Zhang Y."/>
            <person name="Zhan M."/>
            <person name="Xu B."/>
            <person name="Yu F."/>
            <person name="Zhang Z."/>
            <person name="Chu H."/>
        </authorList>
    </citation>
    <scope>NUCLEOTIDE SEQUENCE [LARGE SCALE GENOMIC DNA]</scope>
    <source>
        <strain evidence="1 2">G143</strain>
    </source>
</reference>
<protein>
    <submittedName>
        <fullName evidence="1">Uncharacterized protein</fullName>
    </submittedName>
</protein>
<dbReference type="EMBL" id="QXBN01000015">
    <property type="protein sequence ID" value="RIT35090.1"/>
    <property type="molecule type" value="Genomic_DNA"/>
</dbReference>
<accession>A0ABD7HLI1</accession>
<name>A0ABD7HLI1_9MYCO</name>
<gene>
    <name evidence="1" type="ORF">D2E76_18965</name>
</gene>
<organism evidence="1 2">
    <name type="scientific">Mycobacteroides abscessus</name>
    <dbReference type="NCBI Taxonomy" id="36809"/>
    <lineage>
        <taxon>Bacteria</taxon>
        <taxon>Bacillati</taxon>
        <taxon>Actinomycetota</taxon>
        <taxon>Actinomycetes</taxon>
        <taxon>Mycobacteriales</taxon>
        <taxon>Mycobacteriaceae</taxon>
        <taxon>Mycobacteroides</taxon>
    </lineage>
</organism>
<comment type="caution">
    <text evidence="1">The sequence shown here is derived from an EMBL/GenBank/DDBJ whole genome shotgun (WGS) entry which is preliminary data.</text>
</comment>
<evidence type="ECO:0000313" key="1">
    <source>
        <dbReference type="EMBL" id="RIT35090.1"/>
    </source>
</evidence>
<proteinExistence type="predicted"/>
<dbReference type="Proteomes" id="UP000284557">
    <property type="component" value="Unassembled WGS sequence"/>
</dbReference>
<sequence length="91" mass="10529">MAARRSPWLNERTALLLQYLRELHQLDVPEDVARQDISNHLDFVAGRMRIGRQAAKIYITDEVLLEMSHKVARAMAAENGYTPLRLVRNED</sequence>
<dbReference type="AlphaFoldDB" id="A0ABD7HLI1"/>
<evidence type="ECO:0000313" key="2">
    <source>
        <dbReference type="Proteomes" id="UP000284557"/>
    </source>
</evidence>